<sequence length="74" mass="7938">MSTTFLSHQIHSTVGQPLELTAGSIESSPLVTLQTEHLTEGLMDFTPHQSRLLAQALLKLADQAELLAAQDIAA</sequence>
<accession>A0A239FEP2</accession>
<name>A0A239FEP2_9NOCA</name>
<dbReference type="AlphaFoldDB" id="A0A239FEP2"/>
<organism evidence="1 2">
    <name type="scientific">Rhodococcoides kyotonense</name>
    <dbReference type="NCBI Taxonomy" id="398843"/>
    <lineage>
        <taxon>Bacteria</taxon>
        <taxon>Bacillati</taxon>
        <taxon>Actinomycetota</taxon>
        <taxon>Actinomycetes</taxon>
        <taxon>Mycobacteriales</taxon>
        <taxon>Nocardiaceae</taxon>
        <taxon>Rhodococcoides</taxon>
    </lineage>
</organism>
<proteinExistence type="predicted"/>
<gene>
    <name evidence="1" type="ORF">SAMN05421642_103235</name>
</gene>
<dbReference type="EMBL" id="FZOW01000003">
    <property type="protein sequence ID" value="SNS54763.1"/>
    <property type="molecule type" value="Genomic_DNA"/>
</dbReference>
<keyword evidence="2" id="KW-1185">Reference proteome</keyword>
<evidence type="ECO:0000313" key="2">
    <source>
        <dbReference type="Proteomes" id="UP000198327"/>
    </source>
</evidence>
<evidence type="ECO:0000313" key="1">
    <source>
        <dbReference type="EMBL" id="SNS54763.1"/>
    </source>
</evidence>
<reference evidence="2" key="1">
    <citation type="submission" date="2017-06" db="EMBL/GenBank/DDBJ databases">
        <authorList>
            <person name="Varghese N."/>
            <person name="Submissions S."/>
        </authorList>
    </citation>
    <scope>NUCLEOTIDE SEQUENCE [LARGE SCALE GENOMIC DNA]</scope>
    <source>
        <strain evidence="2">JCM 23211</strain>
    </source>
</reference>
<protein>
    <submittedName>
        <fullName evidence="1">Uncharacterized protein</fullName>
    </submittedName>
</protein>
<dbReference type="RefSeq" id="WP_141136447.1">
    <property type="nucleotide sequence ID" value="NZ_FZOW01000003.1"/>
</dbReference>
<dbReference type="Proteomes" id="UP000198327">
    <property type="component" value="Unassembled WGS sequence"/>
</dbReference>